<dbReference type="GO" id="GO:0006006">
    <property type="term" value="P:glucose metabolic process"/>
    <property type="evidence" value="ECO:0007669"/>
    <property type="project" value="UniProtKB-KW"/>
</dbReference>
<dbReference type="SUPFAM" id="SSF56112">
    <property type="entry name" value="Protein kinase-like (PK-like)"/>
    <property type="match status" value="1"/>
</dbReference>
<accession>A0A421DHJ8</accession>
<dbReference type="SUPFAM" id="SSF53756">
    <property type="entry name" value="UDP-Glycosyltransferase/glycogen phosphorylase"/>
    <property type="match status" value="1"/>
</dbReference>
<reference evidence="10 11" key="1">
    <citation type="submission" date="2018-08" db="EMBL/GenBank/DDBJ databases">
        <title>Draft genome sequences of two Aspergillus turcosus clinical strains isolated from bronchoalveolar lavage fluid: one azole-susceptible and the other azole-resistant.</title>
        <authorList>
            <person name="Parent-Michaud M."/>
            <person name="Dufresne P.J."/>
            <person name="Fournier E."/>
            <person name="Martineau C."/>
            <person name="Moreira S."/>
            <person name="Perkins V."/>
            <person name="De Repentigny L."/>
            <person name="Dufresne S.F."/>
        </authorList>
    </citation>
    <scope>NUCLEOTIDE SEQUENCE [LARGE SCALE GENOMIC DNA]</scope>
    <source>
        <strain evidence="10">HMR AF 1038</strain>
    </source>
</reference>
<comment type="subunit">
    <text evidence="2">Homodimer.</text>
</comment>
<evidence type="ECO:0000256" key="1">
    <source>
        <dbReference type="ARBA" id="ARBA00009481"/>
    </source>
</evidence>
<dbReference type="Pfam" id="PF01636">
    <property type="entry name" value="APH"/>
    <property type="match status" value="1"/>
</dbReference>
<keyword evidence="6" id="KW-0119">Carbohydrate metabolism</keyword>
<keyword evidence="3" id="KW-0313">Glucose metabolism</keyword>
<evidence type="ECO:0000313" key="11">
    <source>
        <dbReference type="Proteomes" id="UP000215289"/>
    </source>
</evidence>
<dbReference type="Pfam" id="PF00534">
    <property type="entry name" value="Glycos_transf_1"/>
    <property type="match status" value="1"/>
</dbReference>
<evidence type="ECO:0000259" key="9">
    <source>
        <dbReference type="Pfam" id="PF21269"/>
    </source>
</evidence>
<dbReference type="PANTHER" id="PTHR47779:SF1">
    <property type="entry name" value="SYNTHASE (CCG-9), PUTATIVE (AFU_ORTHOLOGUE AFUA_3G12100)-RELATED"/>
    <property type="match status" value="1"/>
</dbReference>
<evidence type="ECO:0000259" key="7">
    <source>
        <dbReference type="Pfam" id="PF00534"/>
    </source>
</evidence>
<dbReference type="Pfam" id="PF21269">
    <property type="entry name" value="TreT_GT1"/>
    <property type="match status" value="1"/>
</dbReference>
<evidence type="ECO:0000259" key="8">
    <source>
        <dbReference type="Pfam" id="PF01636"/>
    </source>
</evidence>
<feature type="domain" description="Trehalose synthase N-terminal" evidence="9">
    <location>
        <begin position="232"/>
        <end position="392"/>
    </location>
</feature>
<evidence type="ECO:0008006" key="12">
    <source>
        <dbReference type="Google" id="ProtNLM"/>
    </source>
</evidence>
<dbReference type="InterPro" id="IPR001296">
    <property type="entry name" value="Glyco_trans_1"/>
</dbReference>
<name>A0A421DHJ8_9EURO</name>
<proteinExistence type="inferred from homology"/>
<keyword evidence="5" id="KW-0808">Transferase</keyword>
<dbReference type="Proteomes" id="UP000215289">
    <property type="component" value="Unassembled WGS sequence"/>
</dbReference>
<dbReference type="InterPro" id="IPR011009">
    <property type="entry name" value="Kinase-like_dom_sf"/>
</dbReference>
<keyword evidence="11" id="KW-1185">Reference proteome</keyword>
<dbReference type="InterPro" id="IPR049438">
    <property type="entry name" value="TreT_GT1"/>
</dbReference>
<feature type="domain" description="Aminoglycoside phosphotransferase" evidence="8">
    <location>
        <begin position="812"/>
        <end position="1035"/>
    </location>
</feature>
<dbReference type="InterPro" id="IPR052078">
    <property type="entry name" value="Trehalose_Metab_GTase"/>
</dbReference>
<dbReference type="GO" id="GO:0016757">
    <property type="term" value="F:glycosyltransferase activity"/>
    <property type="evidence" value="ECO:0007669"/>
    <property type="project" value="UniProtKB-KW"/>
</dbReference>
<dbReference type="OrthoDB" id="937291at2759"/>
<organism evidence="10 11">
    <name type="scientific">Aspergillus turcosus</name>
    <dbReference type="NCBI Taxonomy" id="1245748"/>
    <lineage>
        <taxon>Eukaryota</taxon>
        <taxon>Fungi</taxon>
        <taxon>Dikarya</taxon>
        <taxon>Ascomycota</taxon>
        <taxon>Pezizomycotina</taxon>
        <taxon>Eurotiomycetes</taxon>
        <taxon>Eurotiomycetidae</taxon>
        <taxon>Eurotiales</taxon>
        <taxon>Aspergillaceae</taxon>
        <taxon>Aspergillus</taxon>
        <taxon>Aspergillus subgen. Fumigati</taxon>
    </lineage>
</organism>
<dbReference type="PANTHER" id="PTHR47779">
    <property type="entry name" value="SYNTHASE (CCG-9), PUTATIVE (AFU_ORTHOLOGUE AFUA_3G12100)-RELATED"/>
    <property type="match status" value="1"/>
</dbReference>
<dbReference type="Gene3D" id="3.40.50.2000">
    <property type="entry name" value="Glycogen Phosphorylase B"/>
    <property type="match status" value="2"/>
</dbReference>
<dbReference type="EMBL" id="NIDN02000004">
    <property type="protein sequence ID" value="RLM01586.1"/>
    <property type="molecule type" value="Genomic_DNA"/>
</dbReference>
<protein>
    <recommendedName>
        <fullName evidence="12">Glycosyl transferase family 1 domain-containing protein</fullName>
    </recommendedName>
</protein>
<comment type="caution">
    <text evidence="10">The sequence shown here is derived from an EMBL/GenBank/DDBJ whole genome shotgun (WGS) entry which is preliminary data.</text>
</comment>
<evidence type="ECO:0000313" key="10">
    <source>
        <dbReference type="EMBL" id="RLM01586.1"/>
    </source>
</evidence>
<feature type="domain" description="Glycosyl transferase family 1" evidence="7">
    <location>
        <begin position="452"/>
        <end position="598"/>
    </location>
</feature>
<evidence type="ECO:0000256" key="5">
    <source>
        <dbReference type="ARBA" id="ARBA00022679"/>
    </source>
</evidence>
<gene>
    <name evidence="10" type="ORF">CFD26_108952</name>
</gene>
<sequence length="1165" mass="133651">MYAYASSIHSFQRRISEHQKKRWQEEQKLAAWSGPTSEIRYAGITAKKVDEQSIHLVIAVRDAVYPLDFLEHRFHLPGENIDADITDFILEELRKYSLNHAEKFIGTCLPTELTEMCPRLASRLWLELDVMPLAVPQHDALGGRYDQEIPWETRDADEQAEYLAMKCVRLFGPNNIPLLQVGFRGLVEVDSGFMMHLATLDDYKGTVSERTWMALERLAVQVREKKIRIALFSATPQGGGVALIRHAFLRLSKLLHLDVQWYVPQPRSGVFRITKMNHNIFQGVAKPNDYLTAENEEQLRRWVSVNSKRAWSCPGGPLDHPSNGGAHIIVVDDPQLPDLIPIAKENAPDRPVIFRSHIQIRVDLACTLGTPQARSWDWLWHRAKHADVFITHPIPDSVPPTVPKEMIGHSPASTDVLDGLNKEMIDSDIAYYGRLFNQWCHETGMPTIDYPTDEYFVQIARFDPSKGIIDVLDSYHKFHTRLTQAKPDSKIPKLVICGHGSVDDPDASEMFDMAMDHIHRAMPHLADKIAVVRARPSDQVLNAILSKSKVVLQLSTREGFEIKVSEALRKGKPVIVTDVGGLPYQVIDKETGFIVKTCIVEYKKKPLARKEGFRKMGNIFSVYTCLTKQSIGAQDSCLLVFPSDDEVGDSSIRTLGAMPKSRRLLRGEITYSSAKEKDTNVLHTLTYWTRRAEFFDHLNKNRTLIQAVTARHLGVDATTCHVADEADWVHGSFNLCIPVTITAWRKHPRKRVIIRFPLPYRVGEDFRPGNADEKLRCEAGAYTWLQKYCPSVPIPRLYGFGLSTGHSFTAFDTLPWMTRCLQYLRRLALAALGYPVPSRLVPQRRDGLNLGVGYLLIEYIEEDQGAMLSNTWDERHHDTKLRTNFFRSLSRILLTIARVPVPRIGSFTIDDDGVLALNNRPLTLEVHELENENIPVDIPRGFTYTSVDSYIVDILAFHDSRLRHQPNAATNEQDCVYQMSALSTMKMIFPQFFRRDLRRGPFVFCLTDIHQSNILVDADWNIKCLIDLEWACTRPIEMLHPPRWLTNQAIDEMDAVEYAQVHREFMEILENEERSLDACTTISSVLREGWERGTFWYAAALRSPTGLFRVFYDHIQPRFAKGHEHDESFYQILMYYWTEKTWDFIRQKVKDKAEYDKRLQDAFNN</sequence>
<evidence type="ECO:0000256" key="6">
    <source>
        <dbReference type="ARBA" id="ARBA00023277"/>
    </source>
</evidence>
<evidence type="ECO:0000256" key="4">
    <source>
        <dbReference type="ARBA" id="ARBA00022676"/>
    </source>
</evidence>
<evidence type="ECO:0000256" key="3">
    <source>
        <dbReference type="ARBA" id="ARBA00022526"/>
    </source>
</evidence>
<dbReference type="AlphaFoldDB" id="A0A421DHJ8"/>
<dbReference type="STRING" id="1245748.A0A421DHJ8"/>
<dbReference type="InterPro" id="IPR002575">
    <property type="entry name" value="Aminoglycoside_PTrfase"/>
</dbReference>
<comment type="similarity">
    <text evidence="1">Belongs to the glycosyltransferase group 1 family. Glycosyltransferase 4 subfamily.</text>
</comment>
<keyword evidence="4" id="KW-0328">Glycosyltransferase</keyword>
<evidence type="ECO:0000256" key="2">
    <source>
        <dbReference type="ARBA" id="ARBA00011738"/>
    </source>
</evidence>